<dbReference type="InterPro" id="IPR016035">
    <property type="entry name" value="Acyl_Trfase/lysoPLipase"/>
</dbReference>
<dbReference type="RefSeq" id="XP_022400503.1">
    <property type="nucleotide sequence ID" value="XM_022543528.1"/>
</dbReference>
<organism evidence="5 6">
    <name type="scientific">Aspergillus glaucus CBS 516.65</name>
    <dbReference type="NCBI Taxonomy" id="1160497"/>
    <lineage>
        <taxon>Eukaryota</taxon>
        <taxon>Fungi</taxon>
        <taxon>Dikarya</taxon>
        <taxon>Ascomycota</taxon>
        <taxon>Pezizomycotina</taxon>
        <taxon>Eurotiomycetes</taxon>
        <taxon>Eurotiomycetidae</taxon>
        <taxon>Eurotiales</taxon>
        <taxon>Aspergillaceae</taxon>
        <taxon>Aspergillus</taxon>
        <taxon>Aspergillus subgen. Aspergillus</taxon>
    </lineage>
</organism>
<dbReference type="OrthoDB" id="1658288at2759"/>
<dbReference type="PANTHER" id="PTHR24185:SF1">
    <property type="entry name" value="CALCIUM-INDEPENDENT PHOSPHOLIPASE A2-GAMMA"/>
    <property type="match status" value="1"/>
</dbReference>
<dbReference type="GO" id="GO:0047499">
    <property type="term" value="F:calcium-independent phospholipase A2 activity"/>
    <property type="evidence" value="ECO:0007669"/>
    <property type="project" value="TreeGrafter"/>
</dbReference>
<evidence type="ECO:0000256" key="2">
    <source>
        <dbReference type="ARBA" id="ARBA00022963"/>
    </source>
</evidence>
<keyword evidence="2" id="KW-0442">Lipid degradation</keyword>
<dbReference type="PANTHER" id="PTHR24185">
    <property type="entry name" value="CALCIUM-INDEPENDENT PHOSPHOLIPASE A2-GAMMA"/>
    <property type="match status" value="1"/>
</dbReference>
<sequence length="133" mass="14455">MVWNLTHNVLFHGTVATGVDECIAAYVQLMKKIEKPSKRNLVTSPFSMIRLSVAVGYLSAASHRKPRKLCTFAATRCLAKMRFLPPSVSQAAHATSAATTFFKPVSIGARRFADGVLGANNPADEVEREAYGD</sequence>
<dbReference type="Proteomes" id="UP000184300">
    <property type="component" value="Unassembled WGS sequence"/>
</dbReference>
<dbReference type="GO" id="GO:0019369">
    <property type="term" value="P:arachidonate metabolic process"/>
    <property type="evidence" value="ECO:0007669"/>
    <property type="project" value="TreeGrafter"/>
</dbReference>
<keyword evidence="6" id="KW-1185">Reference proteome</keyword>
<protein>
    <recommendedName>
        <fullName evidence="4">PNPLA domain-containing protein</fullName>
    </recommendedName>
</protein>
<evidence type="ECO:0000256" key="1">
    <source>
        <dbReference type="ARBA" id="ARBA00022801"/>
    </source>
</evidence>
<evidence type="ECO:0000313" key="5">
    <source>
        <dbReference type="EMBL" id="OJJ83805.1"/>
    </source>
</evidence>
<name>A0A1L9VIV8_ASPGL</name>
<dbReference type="VEuPathDB" id="FungiDB:ASPGLDRAFT_26004"/>
<evidence type="ECO:0000313" key="6">
    <source>
        <dbReference type="Proteomes" id="UP000184300"/>
    </source>
</evidence>
<dbReference type="GO" id="GO:0016020">
    <property type="term" value="C:membrane"/>
    <property type="evidence" value="ECO:0007669"/>
    <property type="project" value="TreeGrafter"/>
</dbReference>
<dbReference type="Gene3D" id="3.40.1090.10">
    <property type="entry name" value="Cytosolic phospholipase A2 catalytic domain"/>
    <property type="match status" value="1"/>
</dbReference>
<dbReference type="InterPro" id="IPR002641">
    <property type="entry name" value="PNPLA_dom"/>
</dbReference>
<dbReference type="SUPFAM" id="SSF52151">
    <property type="entry name" value="FabD/lysophospholipase-like"/>
    <property type="match status" value="1"/>
</dbReference>
<proteinExistence type="predicted"/>
<dbReference type="EMBL" id="KV878898">
    <property type="protein sequence ID" value="OJJ83805.1"/>
    <property type="molecule type" value="Genomic_DNA"/>
</dbReference>
<accession>A0A1L9VIV8</accession>
<evidence type="ECO:0000259" key="4">
    <source>
        <dbReference type="Pfam" id="PF01734"/>
    </source>
</evidence>
<keyword evidence="3" id="KW-0443">Lipid metabolism</keyword>
<feature type="domain" description="PNPLA" evidence="4">
    <location>
        <begin position="85"/>
        <end position="125"/>
    </location>
</feature>
<dbReference type="GO" id="GO:0046486">
    <property type="term" value="P:glycerolipid metabolic process"/>
    <property type="evidence" value="ECO:0007669"/>
    <property type="project" value="UniProtKB-ARBA"/>
</dbReference>
<dbReference type="Pfam" id="PF01734">
    <property type="entry name" value="Patatin"/>
    <property type="match status" value="1"/>
</dbReference>
<dbReference type="STRING" id="1160497.A0A1L9VIV8"/>
<dbReference type="GeneID" id="34459789"/>
<dbReference type="AlphaFoldDB" id="A0A1L9VIV8"/>
<dbReference type="GO" id="GO:0016042">
    <property type="term" value="P:lipid catabolic process"/>
    <property type="evidence" value="ECO:0007669"/>
    <property type="project" value="UniProtKB-KW"/>
</dbReference>
<evidence type="ECO:0000256" key="3">
    <source>
        <dbReference type="ARBA" id="ARBA00023098"/>
    </source>
</evidence>
<gene>
    <name evidence="5" type="ORF">ASPGLDRAFT_26004</name>
</gene>
<keyword evidence="1" id="KW-0378">Hydrolase</keyword>
<reference evidence="6" key="1">
    <citation type="journal article" date="2017" name="Genome Biol.">
        <title>Comparative genomics reveals high biological diversity and specific adaptations in the industrially and medically important fungal genus Aspergillus.</title>
        <authorList>
            <person name="de Vries R.P."/>
            <person name="Riley R."/>
            <person name="Wiebenga A."/>
            <person name="Aguilar-Osorio G."/>
            <person name="Amillis S."/>
            <person name="Uchima C.A."/>
            <person name="Anderluh G."/>
            <person name="Asadollahi M."/>
            <person name="Askin M."/>
            <person name="Barry K."/>
            <person name="Battaglia E."/>
            <person name="Bayram O."/>
            <person name="Benocci T."/>
            <person name="Braus-Stromeyer S.A."/>
            <person name="Caldana C."/>
            <person name="Canovas D."/>
            <person name="Cerqueira G.C."/>
            <person name="Chen F."/>
            <person name="Chen W."/>
            <person name="Choi C."/>
            <person name="Clum A."/>
            <person name="Dos Santos R.A."/>
            <person name="Damasio A.R."/>
            <person name="Diallinas G."/>
            <person name="Emri T."/>
            <person name="Fekete E."/>
            <person name="Flipphi M."/>
            <person name="Freyberg S."/>
            <person name="Gallo A."/>
            <person name="Gournas C."/>
            <person name="Habgood R."/>
            <person name="Hainaut M."/>
            <person name="Harispe M.L."/>
            <person name="Henrissat B."/>
            <person name="Hilden K.S."/>
            <person name="Hope R."/>
            <person name="Hossain A."/>
            <person name="Karabika E."/>
            <person name="Karaffa L."/>
            <person name="Karanyi Z."/>
            <person name="Krasevec N."/>
            <person name="Kuo A."/>
            <person name="Kusch H."/>
            <person name="LaButti K."/>
            <person name="Lagendijk E.L."/>
            <person name="Lapidus A."/>
            <person name="Levasseur A."/>
            <person name="Lindquist E."/>
            <person name="Lipzen A."/>
            <person name="Logrieco A.F."/>
            <person name="MacCabe A."/>
            <person name="Maekelae M.R."/>
            <person name="Malavazi I."/>
            <person name="Melin P."/>
            <person name="Meyer V."/>
            <person name="Mielnichuk N."/>
            <person name="Miskei M."/>
            <person name="Molnar A.P."/>
            <person name="Mule G."/>
            <person name="Ngan C.Y."/>
            <person name="Orejas M."/>
            <person name="Orosz E."/>
            <person name="Ouedraogo J.P."/>
            <person name="Overkamp K.M."/>
            <person name="Park H.-S."/>
            <person name="Perrone G."/>
            <person name="Piumi F."/>
            <person name="Punt P.J."/>
            <person name="Ram A.F."/>
            <person name="Ramon A."/>
            <person name="Rauscher S."/>
            <person name="Record E."/>
            <person name="Riano-Pachon D.M."/>
            <person name="Robert V."/>
            <person name="Roehrig J."/>
            <person name="Ruller R."/>
            <person name="Salamov A."/>
            <person name="Salih N.S."/>
            <person name="Samson R.A."/>
            <person name="Sandor E."/>
            <person name="Sanguinetti M."/>
            <person name="Schuetze T."/>
            <person name="Sepcic K."/>
            <person name="Shelest E."/>
            <person name="Sherlock G."/>
            <person name="Sophianopoulou V."/>
            <person name="Squina F.M."/>
            <person name="Sun H."/>
            <person name="Susca A."/>
            <person name="Todd R.B."/>
            <person name="Tsang A."/>
            <person name="Unkles S.E."/>
            <person name="van de Wiele N."/>
            <person name="van Rossen-Uffink D."/>
            <person name="Oliveira J.V."/>
            <person name="Vesth T.C."/>
            <person name="Visser J."/>
            <person name="Yu J.-H."/>
            <person name="Zhou M."/>
            <person name="Andersen M.R."/>
            <person name="Archer D.B."/>
            <person name="Baker S.E."/>
            <person name="Benoit I."/>
            <person name="Brakhage A.A."/>
            <person name="Braus G.H."/>
            <person name="Fischer R."/>
            <person name="Frisvad J.C."/>
            <person name="Goldman G.H."/>
            <person name="Houbraken J."/>
            <person name="Oakley B."/>
            <person name="Pocsi I."/>
            <person name="Scazzocchio C."/>
            <person name="Seiboth B."/>
            <person name="vanKuyk P.A."/>
            <person name="Wortman J."/>
            <person name="Dyer P.S."/>
            <person name="Grigoriev I.V."/>
        </authorList>
    </citation>
    <scope>NUCLEOTIDE SEQUENCE [LARGE SCALE GENOMIC DNA]</scope>
    <source>
        <strain evidence="6">CBS 516.65</strain>
    </source>
</reference>